<sequence length="137" mass="14803">MNRFRKVEATLNAELAKPYAYGNPAQSDCFFMGLALIDALEGSQRARKYAGSYKTLAGAQRALRRRGYSSLVSFFAAELGKPVLGGAEARCGDLVILRLLDGAEHVGVCLGTRFRTKTPDGARDYALDTVIAAFHIG</sequence>
<gene>
    <name evidence="2" type="ORF">GB928_018605</name>
</gene>
<evidence type="ECO:0000259" key="1">
    <source>
        <dbReference type="Pfam" id="PF22262"/>
    </source>
</evidence>
<feature type="domain" description="DUF6950" evidence="1">
    <location>
        <begin position="6"/>
        <end position="136"/>
    </location>
</feature>
<dbReference type="Pfam" id="PF22262">
    <property type="entry name" value="DUF6950"/>
    <property type="match status" value="1"/>
</dbReference>
<protein>
    <recommendedName>
        <fullName evidence="1">DUF6950 domain-containing protein</fullName>
    </recommendedName>
</protein>
<reference evidence="2" key="1">
    <citation type="submission" date="2022-04" db="EMBL/GenBank/DDBJ databases">
        <title>Shinella lacus sp. nov., a novel member of the genus Shinella from water.</title>
        <authorList>
            <person name="Deng Y."/>
        </authorList>
    </citation>
    <scope>NUCLEOTIDE SEQUENCE</scope>
    <source>
        <strain evidence="2">JCM 31239</strain>
    </source>
</reference>
<dbReference type="Proteomes" id="UP001177080">
    <property type="component" value="Unassembled WGS sequence"/>
</dbReference>
<name>A0ABT8XHP7_9HYPH</name>
<evidence type="ECO:0000313" key="3">
    <source>
        <dbReference type="Proteomes" id="UP001177080"/>
    </source>
</evidence>
<proteinExistence type="predicted"/>
<evidence type="ECO:0000313" key="2">
    <source>
        <dbReference type="EMBL" id="MDO6123203.1"/>
    </source>
</evidence>
<dbReference type="EMBL" id="WHSC02000007">
    <property type="protein sequence ID" value="MDO6123203.1"/>
    <property type="molecule type" value="Genomic_DNA"/>
</dbReference>
<comment type="caution">
    <text evidence="2">The sequence shown here is derived from an EMBL/GenBank/DDBJ whole genome shotgun (WGS) entry which is preliminary data.</text>
</comment>
<dbReference type="InterPro" id="IPR053802">
    <property type="entry name" value="DUF6950"/>
</dbReference>
<keyword evidence="3" id="KW-1185">Reference proteome</keyword>
<dbReference type="RefSeq" id="WP_244760825.1">
    <property type="nucleotide sequence ID" value="NZ_JALJCJ010000002.1"/>
</dbReference>
<organism evidence="2 3">
    <name type="scientific">Shinella curvata</name>
    <dbReference type="NCBI Taxonomy" id="1817964"/>
    <lineage>
        <taxon>Bacteria</taxon>
        <taxon>Pseudomonadati</taxon>
        <taxon>Pseudomonadota</taxon>
        <taxon>Alphaproteobacteria</taxon>
        <taxon>Hyphomicrobiales</taxon>
        <taxon>Rhizobiaceae</taxon>
        <taxon>Shinella</taxon>
    </lineage>
</organism>
<accession>A0ABT8XHP7</accession>